<evidence type="ECO:0000313" key="1">
    <source>
        <dbReference type="EMBL" id="KAI4318714.1"/>
    </source>
</evidence>
<protein>
    <submittedName>
        <fullName evidence="1">Uncharacterized protein</fullName>
    </submittedName>
</protein>
<sequence>MKVDVLRKKMVRPAHGAILDRVGKLKLSCIDRLQFPGYGPFVFFFNATGLTREWMLSEGVDRLEKSLSEVLTLFYPLAGRYCEEDSLVRCNDEGVEFVVTTVDAELGQLLRQRFNPEMIRGLSIYRSNLAGDSPLVAIQVNVFECGGLAINISVSHLMGDMQAISMFMNSWAVASRDGVRRVTVHPDFNSSVRFPSLEGMRVRVPPPKTGKKFVMHMFRFDEGSLRNDFGASRVVMVSALISTAILNSVDRARNRQLPHSFSVVHSINLRGKTGSPIATDYFGNMVTHAVIRSTVSNDAALELSRMADLIRIGLSDARGKYSKVTSDEEICSMVVKDREDMFRDSGSRLVLFSSWCRFPLYENDFGWGKPEMVTSISMPFRVAYLMDRKSDKGIDALISLSEDDMMLFKRDPNIISSSLF</sequence>
<evidence type="ECO:0000313" key="2">
    <source>
        <dbReference type="Proteomes" id="UP001057402"/>
    </source>
</evidence>
<name>A0ACB9M5W8_9MYRT</name>
<dbReference type="Proteomes" id="UP001057402">
    <property type="component" value="Chromosome 10"/>
</dbReference>
<keyword evidence="2" id="KW-1185">Reference proteome</keyword>
<proteinExistence type="predicted"/>
<gene>
    <name evidence="1" type="ORF">MLD38_032388</name>
</gene>
<dbReference type="EMBL" id="CM042889">
    <property type="protein sequence ID" value="KAI4318714.1"/>
    <property type="molecule type" value="Genomic_DNA"/>
</dbReference>
<comment type="caution">
    <text evidence="1">The sequence shown here is derived from an EMBL/GenBank/DDBJ whole genome shotgun (WGS) entry which is preliminary data.</text>
</comment>
<organism evidence="1 2">
    <name type="scientific">Melastoma candidum</name>
    <dbReference type="NCBI Taxonomy" id="119954"/>
    <lineage>
        <taxon>Eukaryota</taxon>
        <taxon>Viridiplantae</taxon>
        <taxon>Streptophyta</taxon>
        <taxon>Embryophyta</taxon>
        <taxon>Tracheophyta</taxon>
        <taxon>Spermatophyta</taxon>
        <taxon>Magnoliopsida</taxon>
        <taxon>eudicotyledons</taxon>
        <taxon>Gunneridae</taxon>
        <taxon>Pentapetalae</taxon>
        <taxon>rosids</taxon>
        <taxon>malvids</taxon>
        <taxon>Myrtales</taxon>
        <taxon>Melastomataceae</taxon>
        <taxon>Melastomatoideae</taxon>
        <taxon>Melastomateae</taxon>
        <taxon>Melastoma</taxon>
    </lineage>
</organism>
<accession>A0ACB9M5W8</accession>
<reference evidence="2" key="1">
    <citation type="journal article" date="2023" name="Front. Plant Sci.">
        <title>Chromosomal-level genome assembly of Melastoma candidum provides insights into trichome evolution.</title>
        <authorList>
            <person name="Zhong Y."/>
            <person name="Wu W."/>
            <person name="Sun C."/>
            <person name="Zou P."/>
            <person name="Liu Y."/>
            <person name="Dai S."/>
            <person name="Zhou R."/>
        </authorList>
    </citation>
    <scope>NUCLEOTIDE SEQUENCE [LARGE SCALE GENOMIC DNA]</scope>
</reference>